<evidence type="ECO:0000313" key="4">
    <source>
        <dbReference type="Proteomes" id="UP000469325"/>
    </source>
</evidence>
<comment type="caution">
    <text evidence="3">The sequence shown here is derived from an EMBL/GenBank/DDBJ whole genome shotgun (WGS) entry which is preliminary data.</text>
</comment>
<keyword evidence="2" id="KW-1133">Transmembrane helix</keyword>
<feature type="transmembrane region" description="Helical" evidence="2">
    <location>
        <begin position="48"/>
        <end position="69"/>
    </location>
</feature>
<keyword evidence="2" id="KW-0472">Membrane</keyword>
<feature type="region of interest" description="Disordered" evidence="1">
    <location>
        <begin position="1"/>
        <end position="32"/>
    </location>
</feature>
<organism evidence="3 4">
    <name type="scientific">Olsenella porci</name>
    <dbReference type="NCBI Taxonomy" id="2652279"/>
    <lineage>
        <taxon>Bacteria</taxon>
        <taxon>Bacillati</taxon>
        <taxon>Actinomycetota</taxon>
        <taxon>Coriobacteriia</taxon>
        <taxon>Coriobacteriales</taxon>
        <taxon>Atopobiaceae</taxon>
        <taxon>Olsenella</taxon>
    </lineage>
</organism>
<feature type="compositionally biased region" description="Basic residues" evidence="1">
    <location>
        <begin position="1"/>
        <end position="10"/>
    </location>
</feature>
<protein>
    <submittedName>
        <fullName evidence="3">Uncharacterized protein</fullName>
    </submittedName>
</protein>
<evidence type="ECO:0000313" key="3">
    <source>
        <dbReference type="EMBL" id="MST73333.1"/>
    </source>
</evidence>
<feature type="transmembrane region" description="Helical" evidence="2">
    <location>
        <begin position="180"/>
        <end position="199"/>
    </location>
</feature>
<dbReference type="EMBL" id="VUNC01000008">
    <property type="protein sequence ID" value="MST73333.1"/>
    <property type="molecule type" value="Genomic_DNA"/>
</dbReference>
<accession>A0A6N7XGC9</accession>
<proteinExistence type="predicted"/>
<sequence>MSKKRQRKGRTPGPGNASKRRQQESKEFRLPQVSETKHPRPVTVGERIATIFELVAVCVVWFIVAFRFFPSTEPVGAFAIGAVYFLGAFSMYMVRAAIESRRRYGKVDKKRLLYYNQMIKGDQKWSLYIGLSFFALSMLLRWLFPSPNFNMVGIDIATSFYLGYIWTAKYKGEESLPFEYMETTFLLLTVFTNYIVYFLG</sequence>
<feature type="transmembrane region" description="Helical" evidence="2">
    <location>
        <begin position="125"/>
        <end position="144"/>
    </location>
</feature>
<evidence type="ECO:0000256" key="2">
    <source>
        <dbReference type="SAM" id="Phobius"/>
    </source>
</evidence>
<dbReference type="Proteomes" id="UP000469325">
    <property type="component" value="Unassembled WGS sequence"/>
</dbReference>
<evidence type="ECO:0000256" key="1">
    <source>
        <dbReference type="SAM" id="MobiDB-lite"/>
    </source>
</evidence>
<name>A0A6N7XGC9_9ACTN</name>
<dbReference type="AlphaFoldDB" id="A0A6N7XGC9"/>
<keyword evidence="2" id="KW-0812">Transmembrane</keyword>
<reference evidence="3 4" key="1">
    <citation type="submission" date="2019-08" db="EMBL/GenBank/DDBJ databases">
        <title>In-depth cultivation of the pig gut microbiome towards novel bacterial diversity and tailored functional studies.</title>
        <authorList>
            <person name="Wylensek D."/>
            <person name="Hitch T.C.A."/>
            <person name="Clavel T."/>
        </authorList>
    </citation>
    <scope>NUCLEOTIDE SEQUENCE [LARGE SCALE GENOMIC DNA]</scope>
    <source>
        <strain evidence="3 4">CA-Schmier-601-WT-1</strain>
    </source>
</reference>
<feature type="transmembrane region" description="Helical" evidence="2">
    <location>
        <begin position="75"/>
        <end position="94"/>
    </location>
</feature>
<keyword evidence="4" id="KW-1185">Reference proteome</keyword>
<gene>
    <name evidence="3" type="ORF">FYJ68_09490</name>
</gene>
<dbReference type="RefSeq" id="WP_154436054.1">
    <property type="nucleotide sequence ID" value="NZ_VUNC01000008.1"/>
</dbReference>